<evidence type="ECO:0000256" key="3">
    <source>
        <dbReference type="PROSITE-ProRule" id="PRU10141"/>
    </source>
</evidence>
<keyword evidence="2 3" id="KW-0067">ATP-binding</keyword>
<reference evidence="6" key="1">
    <citation type="journal article" date="2021" name="BMC Genomics">
        <title>Chromosome-level genome assembly and manually-curated proteome of model necrotroph Parastagonospora nodorum Sn15 reveals a genome-wide trove of candidate effector homologs, and redundancy of virulence-related functions within an accessory chromosome.</title>
        <authorList>
            <person name="Bertazzoni S."/>
            <person name="Jones D.A.B."/>
            <person name="Phan H.T."/>
            <person name="Tan K.-C."/>
            <person name="Hane J.K."/>
        </authorList>
    </citation>
    <scope>NUCLEOTIDE SEQUENCE [LARGE SCALE GENOMIC DNA]</scope>
    <source>
        <strain evidence="6">SN15 / ATCC MYA-4574 / FGSC 10173)</strain>
    </source>
</reference>
<protein>
    <recommendedName>
        <fullName evidence="4">Protein kinase domain-containing protein</fullName>
    </recommendedName>
</protein>
<name>A0A7U2IBW5_PHANO</name>
<dbReference type="InterPro" id="IPR000719">
    <property type="entry name" value="Prot_kinase_dom"/>
</dbReference>
<dbReference type="Gene3D" id="1.10.510.10">
    <property type="entry name" value="Transferase(Phosphotransferase) domain 1"/>
    <property type="match status" value="1"/>
</dbReference>
<dbReference type="InterPro" id="IPR008271">
    <property type="entry name" value="Ser/Thr_kinase_AS"/>
</dbReference>
<evidence type="ECO:0000259" key="4">
    <source>
        <dbReference type="PROSITE" id="PS50011"/>
    </source>
</evidence>
<dbReference type="InterPro" id="IPR011990">
    <property type="entry name" value="TPR-like_helical_dom_sf"/>
</dbReference>
<dbReference type="InterPro" id="IPR011009">
    <property type="entry name" value="Kinase-like_dom_sf"/>
</dbReference>
<dbReference type="EMBL" id="CP069043">
    <property type="protein sequence ID" value="QRD06955.1"/>
    <property type="molecule type" value="Genomic_DNA"/>
</dbReference>
<evidence type="ECO:0000313" key="5">
    <source>
        <dbReference type="EMBL" id="QRD06955.1"/>
    </source>
</evidence>
<evidence type="ECO:0000256" key="2">
    <source>
        <dbReference type="ARBA" id="ARBA00022840"/>
    </source>
</evidence>
<dbReference type="VEuPathDB" id="FungiDB:JI435_126400"/>
<dbReference type="AlphaFoldDB" id="A0A7U2IBW5"/>
<evidence type="ECO:0000256" key="1">
    <source>
        <dbReference type="ARBA" id="ARBA00022741"/>
    </source>
</evidence>
<dbReference type="InterPro" id="IPR017441">
    <property type="entry name" value="Protein_kinase_ATP_BS"/>
</dbReference>
<keyword evidence="1 3" id="KW-0547">Nucleotide-binding</keyword>
<dbReference type="Proteomes" id="UP000663193">
    <property type="component" value="Chromosome 21"/>
</dbReference>
<accession>A0A7U2IBW5</accession>
<dbReference type="InterPro" id="IPR053137">
    <property type="entry name" value="NLR-like"/>
</dbReference>
<keyword evidence="6" id="KW-1185">Reference proteome</keyword>
<dbReference type="Pfam" id="PF13424">
    <property type="entry name" value="TPR_12"/>
    <property type="match status" value="1"/>
</dbReference>
<sequence length="912" mass="102763">MMFSARQPGRQRLVYRSQLEESSATEADDESFARAETKADIVAYLSVASAWEIDIISYTWYPNLGDIGQGQTGGIQQSIANLQTSFAFKTFDRLSSELAFEEAISEIRVLGDPQIRGHPNIISLEGICWNILATGDVLPVLVFEKTNLGSLSSFMQRNNETSSIETRLRIAICIIRAISILYARDIFHGDIKPENILLFQANNKDITAKVTDFSFAVVQTDGSTFRPKPGTPRWRDPGWHYRSQWNINRAKGADMYSLGLLLLWLLAHDQRSALDYDIQVEGDQQPEKLFLLVPNRMESLGLPDLAKQLLTLLFKVCFDPDPSQRTLAPDDMQLLQIRRTNERGAQTADYQLLQTDHENQNSLGMLALSLERSCLQEDVISPAGAEARLRLPHQLGTSLSISKEPQLNLFDIATPLYSAHYRVRASVTEALCQRIRSADYPSTTDLANLSFCLQLGFGMEKPDAEKEKLMSHFDKNTAESTAVGLEEYKKTYRYRKYDDSAFRIALKLGHLDSLDLAQTYVSSTDAHRIEEECQLELAGVQRVLGPTHHIACTLMATLASLYYLRDKLSDAAHLQKSLLDIYHYKYGDESQHTHSAKINLAVTYSKDGHYDEAETLFTEVLAYRRRSLGEDHIDTLLVQSDLATMSLTRGKWTEAEILLSEVVQRSVVVLGAEHPHSIIMHSNFSSALQNNGKADEAKLQLEIALIASSKVHGESHVETLTCLSNLMSMYNDSKVVDKTTNQHLARTEAAALCAVRLYDQNHSLVLQFRSNIAQAYIDRSRYEEAAIILCDIIRRSRERIDANHIDTLTMEGTLFHVLYHQGKWEEATQLGLRTLANMDEQQNPNYPVVLGNLGAVYSKRKDFSKAIEFAFKAYSMQLLQCGPEHRLTVLALENLQRYQGAVARELADRHAG</sequence>
<dbReference type="PANTHER" id="PTHR46082">
    <property type="entry name" value="ATP/GTP-BINDING PROTEIN-RELATED"/>
    <property type="match status" value="1"/>
</dbReference>
<dbReference type="Pfam" id="PF00069">
    <property type="entry name" value="Pkinase"/>
    <property type="match status" value="1"/>
</dbReference>
<dbReference type="GO" id="GO:0004672">
    <property type="term" value="F:protein kinase activity"/>
    <property type="evidence" value="ECO:0007669"/>
    <property type="project" value="InterPro"/>
</dbReference>
<dbReference type="PROSITE" id="PS00108">
    <property type="entry name" value="PROTEIN_KINASE_ST"/>
    <property type="match status" value="1"/>
</dbReference>
<feature type="binding site" evidence="3">
    <location>
        <position position="89"/>
    </location>
    <ligand>
        <name>ATP</name>
        <dbReference type="ChEBI" id="CHEBI:30616"/>
    </ligand>
</feature>
<dbReference type="SUPFAM" id="SSF48452">
    <property type="entry name" value="TPR-like"/>
    <property type="match status" value="1"/>
</dbReference>
<feature type="domain" description="Protein kinase" evidence="4">
    <location>
        <begin position="61"/>
        <end position="337"/>
    </location>
</feature>
<dbReference type="PROSITE" id="PS50011">
    <property type="entry name" value="PROTEIN_KINASE_DOM"/>
    <property type="match status" value="1"/>
</dbReference>
<gene>
    <name evidence="5" type="ORF">JI435_126400</name>
</gene>
<proteinExistence type="predicted"/>
<organism evidence="5 6">
    <name type="scientific">Phaeosphaeria nodorum (strain SN15 / ATCC MYA-4574 / FGSC 10173)</name>
    <name type="common">Glume blotch fungus</name>
    <name type="synonym">Parastagonospora nodorum</name>
    <dbReference type="NCBI Taxonomy" id="321614"/>
    <lineage>
        <taxon>Eukaryota</taxon>
        <taxon>Fungi</taxon>
        <taxon>Dikarya</taxon>
        <taxon>Ascomycota</taxon>
        <taxon>Pezizomycotina</taxon>
        <taxon>Dothideomycetes</taxon>
        <taxon>Pleosporomycetidae</taxon>
        <taxon>Pleosporales</taxon>
        <taxon>Pleosporineae</taxon>
        <taxon>Phaeosphaeriaceae</taxon>
        <taxon>Parastagonospora</taxon>
    </lineage>
</organism>
<dbReference type="PANTHER" id="PTHR46082:SF6">
    <property type="entry name" value="AAA+ ATPASE DOMAIN-CONTAINING PROTEIN-RELATED"/>
    <property type="match status" value="1"/>
</dbReference>
<dbReference type="SMART" id="SM00028">
    <property type="entry name" value="TPR"/>
    <property type="match status" value="3"/>
</dbReference>
<dbReference type="SUPFAM" id="SSF56112">
    <property type="entry name" value="Protein kinase-like (PK-like)"/>
    <property type="match status" value="1"/>
</dbReference>
<dbReference type="SMART" id="SM00220">
    <property type="entry name" value="S_TKc"/>
    <property type="match status" value="1"/>
</dbReference>
<dbReference type="PROSITE" id="PS00107">
    <property type="entry name" value="PROTEIN_KINASE_ATP"/>
    <property type="match status" value="1"/>
</dbReference>
<evidence type="ECO:0000313" key="6">
    <source>
        <dbReference type="Proteomes" id="UP000663193"/>
    </source>
</evidence>
<dbReference type="Gene3D" id="1.25.40.10">
    <property type="entry name" value="Tetratricopeptide repeat domain"/>
    <property type="match status" value="2"/>
</dbReference>
<dbReference type="OrthoDB" id="5986190at2759"/>
<dbReference type="GO" id="GO:0005524">
    <property type="term" value="F:ATP binding"/>
    <property type="evidence" value="ECO:0007669"/>
    <property type="project" value="UniProtKB-UniRule"/>
</dbReference>
<dbReference type="InterPro" id="IPR019734">
    <property type="entry name" value="TPR_rpt"/>
</dbReference>